<organism evidence="3 4">
    <name type="scientific">Kibdelosporangium banguiense</name>
    <dbReference type="NCBI Taxonomy" id="1365924"/>
    <lineage>
        <taxon>Bacteria</taxon>
        <taxon>Bacillati</taxon>
        <taxon>Actinomycetota</taxon>
        <taxon>Actinomycetes</taxon>
        <taxon>Pseudonocardiales</taxon>
        <taxon>Pseudonocardiaceae</taxon>
        <taxon>Kibdelosporangium</taxon>
    </lineage>
</organism>
<feature type="compositionally biased region" description="Low complexity" evidence="1">
    <location>
        <begin position="48"/>
        <end position="64"/>
    </location>
</feature>
<evidence type="ECO:0000313" key="4">
    <source>
        <dbReference type="Proteomes" id="UP001519332"/>
    </source>
</evidence>
<protein>
    <submittedName>
        <fullName evidence="3">Uncharacterized protein</fullName>
    </submittedName>
</protein>
<reference evidence="3 4" key="1">
    <citation type="submission" date="2021-03" db="EMBL/GenBank/DDBJ databases">
        <title>Sequencing the genomes of 1000 actinobacteria strains.</title>
        <authorList>
            <person name="Klenk H.-P."/>
        </authorList>
    </citation>
    <scope>NUCLEOTIDE SEQUENCE [LARGE SCALE GENOMIC DNA]</scope>
    <source>
        <strain evidence="3 4">DSM 46670</strain>
    </source>
</reference>
<feature type="compositionally biased region" description="Pro residues" evidence="1">
    <location>
        <begin position="228"/>
        <end position="240"/>
    </location>
</feature>
<proteinExistence type="predicted"/>
<name>A0ABS4TDV6_9PSEU</name>
<feature type="compositionally biased region" description="Low complexity" evidence="1">
    <location>
        <begin position="16"/>
        <end position="26"/>
    </location>
</feature>
<evidence type="ECO:0000313" key="3">
    <source>
        <dbReference type="EMBL" id="MBP2322602.1"/>
    </source>
</evidence>
<feature type="region of interest" description="Disordered" evidence="1">
    <location>
        <begin position="1"/>
        <end position="71"/>
    </location>
</feature>
<sequence length="246" mass="25696">MTQNPQDPYQPGPGQGRPYGQPQGGPQQPPPYGQQQPPYGQPQPPYGQPQQPYGQHQQQPGSGPKVPDPPAFAQKLSGIGANWGTGGARPTMPTPKSVTWAFLLASAGAVIMVAYYLIQMITWAGYYGSFVGGFGIVGILLAAGVFVIAVMMRNGADWARITLAILTGLGALFALIALFSVGLVFTILGGFGALMLIFMLAEIAAFGGSLFFLFQPDSNAYFKSASPGPGPGYPPPPPGGPQHFGS</sequence>
<dbReference type="RefSeq" id="WP_209638154.1">
    <property type="nucleotide sequence ID" value="NZ_JAGINW010000001.1"/>
</dbReference>
<accession>A0ABS4TDV6</accession>
<dbReference type="Proteomes" id="UP001519332">
    <property type="component" value="Unassembled WGS sequence"/>
</dbReference>
<feature type="region of interest" description="Disordered" evidence="1">
    <location>
        <begin position="225"/>
        <end position="246"/>
    </location>
</feature>
<keyword evidence="4" id="KW-1185">Reference proteome</keyword>
<keyword evidence="2" id="KW-1133">Transmembrane helix</keyword>
<comment type="caution">
    <text evidence="3">The sequence shown here is derived from an EMBL/GenBank/DDBJ whole genome shotgun (WGS) entry which is preliminary data.</text>
</comment>
<feature type="transmembrane region" description="Helical" evidence="2">
    <location>
        <begin position="124"/>
        <end position="151"/>
    </location>
</feature>
<feature type="transmembrane region" description="Helical" evidence="2">
    <location>
        <begin position="98"/>
        <end position="118"/>
    </location>
</feature>
<keyword evidence="2" id="KW-0472">Membrane</keyword>
<gene>
    <name evidence="3" type="ORF">JOF56_002987</name>
</gene>
<feature type="transmembrane region" description="Helical" evidence="2">
    <location>
        <begin position="163"/>
        <end position="185"/>
    </location>
</feature>
<feature type="transmembrane region" description="Helical" evidence="2">
    <location>
        <begin position="191"/>
        <end position="214"/>
    </location>
</feature>
<dbReference type="EMBL" id="JAGINW010000001">
    <property type="protein sequence ID" value="MBP2322602.1"/>
    <property type="molecule type" value="Genomic_DNA"/>
</dbReference>
<keyword evidence="2" id="KW-0812">Transmembrane</keyword>
<evidence type="ECO:0000256" key="2">
    <source>
        <dbReference type="SAM" id="Phobius"/>
    </source>
</evidence>
<evidence type="ECO:0000256" key="1">
    <source>
        <dbReference type="SAM" id="MobiDB-lite"/>
    </source>
</evidence>